<evidence type="ECO:0000259" key="2">
    <source>
        <dbReference type="PROSITE" id="PS50125"/>
    </source>
</evidence>
<dbReference type="RefSeq" id="WP_090483243.1">
    <property type="nucleotide sequence ID" value="NZ_FOUO01000001.1"/>
</dbReference>
<dbReference type="Pfam" id="PF00672">
    <property type="entry name" value="HAMP"/>
    <property type="match status" value="1"/>
</dbReference>
<evidence type="ECO:0000313" key="4">
    <source>
        <dbReference type="EMBL" id="SFM24492.1"/>
    </source>
</evidence>
<keyword evidence="1" id="KW-1133">Transmembrane helix</keyword>
<dbReference type="Proteomes" id="UP000199556">
    <property type="component" value="Unassembled WGS sequence"/>
</dbReference>
<proteinExistence type="predicted"/>
<dbReference type="GO" id="GO:0016020">
    <property type="term" value="C:membrane"/>
    <property type="evidence" value="ECO:0007669"/>
    <property type="project" value="InterPro"/>
</dbReference>
<evidence type="ECO:0000259" key="3">
    <source>
        <dbReference type="PROSITE" id="PS50885"/>
    </source>
</evidence>
<dbReference type="PANTHER" id="PTHR43081:SF1">
    <property type="entry name" value="ADENYLATE CYCLASE, TERMINAL-DIFFERENTIATION SPECIFIC"/>
    <property type="match status" value="1"/>
</dbReference>
<dbReference type="Gene3D" id="6.10.340.10">
    <property type="match status" value="1"/>
</dbReference>
<name>A0A1I4P9M8_ECTMO</name>
<keyword evidence="1" id="KW-0812">Transmembrane</keyword>
<dbReference type="PROSITE" id="PS50885">
    <property type="entry name" value="HAMP"/>
    <property type="match status" value="1"/>
</dbReference>
<evidence type="ECO:0000313" key="5">
    <source>
        <dbReference type="Proteomes" id="UP000199556"/>
    </source>
</evidence>
<evidence type="ECO:0000256" key="1">
    <source>
        <dbReference type="SAM" id="Phobius"/>
    </source>
</evidence>
<dbReference type="Gene3D" id="3.30.70.1230">
    <property type="entry name" value="Nucleotide cyclase"/>
    <property type="match status" value="1"/>
</dbReference>
<dbReference type="InterPro" id="IPR050697">
    <property type="entry name" value="Adenylyl/Guanylyl_Cyclase_3/4"/>
</dbReference>
<keyword evidence="5" id="KW-1185">Reference proteome</keyword>
<dbReference type="CDD" id="cd06225">
    <property type="entry name" value="HAMP"/>
    <property type="match status" value="1"/>
</dbReference>
<dbReference type="OrthoDB" id="9806704at2"/>
<dbReference type="PROSITE" id="PS50125">
    <property type="entry name" value="GUANYLATE_CYCLASE_2"/>
    <property type="match status" value="1"/>
</dbReference>
<dbReference type="GO" id="GO:0009190">
    <property type="term" value="P:cyclic nucleotide biosynthetic process"/>
    <property type="evidence" value="ECO:0007669"/>
    <property type="project" value="InterPro"/>
</dbReference>
<dbReference type="SMART" id="SM00044">
    <property type="entry name" value="CYCc"/>
    <property type="match status" value="1"/>
</dbReference>
<dbReference type="InterPro" id="IPR001054">
    <property type="entry name" value="A/G_cyclase"/>
</dbReference>
<protein>
    <submittedName>
        <fullName evidence="4">Adenylate cyclase</fullName>
    </submittedName>
</protein>
<dbReference type="AlphaFoldDB" id="A0A1I4P9M8"/>
<feature type="domain" description="HAMP" evidence="3">
    <location>
        <begin position="186"/>
        <end position="238"/>
    </location>
</feature>
<dbReference type="GO" id="GO:0035556">
    <property type="term" value="P:intracellular signal transduction"/>
    <property type="evidence" value="ECO:0007669"/>
    <property type="project" value="InterPro"/>
</dbReference>
<dbReference type="GO" id="GO:0004016">
    <property type="term" value="F:adenylate cyclase activity"/>
    <property type="evidence" value="ECO:0007669"/>
    <property type="project" value="UniProtKB-ARBA"/>
</dbReference>
<accession>A0A1I4P9M8</accession>
<dbReference type="InterPro" id="IPR029787">
    <property type="entry name" value="Nucleotide_cyclase"/>
</dbReference>
<dbReference type="SUPFAM" id="SSF158472">
    <property type="entry name" value="HAMP domain-like"/>
    <property type="match status" value="1"/>
</dbReference>
<keyword evidence="1" id="KW-0472">Membrane</keyword>
<dbReference type="InterPro" id="IPR003660">
    <property type="entry name" value="HAMP_dom"/>
</dbReference>
<feature type="transmembrane region" description="Helical" evidence="1">
    <location>
        <begin position="22"/>
        <end position="46"/>
    </location>
</feature>
<gene>
    <name evidence="4" type="ORF">SAMN05421721_10198</name>
</gene>
<dbReference type="CDD" id="cd07302">
    <property type="entry name" value="CHD"/>
    <property type="match status" value="1"/>
</dbReference>
<dbReference type="STRING" id="195064.SAMN05421721_10198"/>
<dbReference type="SMART" id="SM00304">
    <property type="entry name" value="HAMP"/>
    <property type="match status" value="1"/>
</dbReference>
<dbReference type="PANTHER" id="PTHR43081">
    <property type="entry name" value="ADENYLATE CYCLASE, TERMINAL-DIFFERENTIATION SPECIFIC-RELATED"/>
    <property type="match status" value="1"/>
</dbReference>
<dbReference type="Pfam" id="PF00211">
    <property type="entry name" value="Guanylate_cyc"/>
    <property type="match status" value="1"/>
</dbReference>
<organism evidence="4 5">
    <name type="scientific">Ectothiorhodospira mobilis</name>
    <dbReference type="NCBI Taxonomy" id="195064"/>
    <lineage>
        <taxon>Bacteria</taxon>
        <taxon>Pseudomonadati</taxon>
        <taxon>Pseudomonadota</taxon>
        <taxon>Gammaproteobacteria</taxon>
        <taxon>Chromatiales</taxon>
        <taxon>Ectothiorhodospiraceae</taxon>
        <taxon>Ectothiorhodospira</taxon>
    </lineage>
</organism>
<reference evidence="4 5" key="1">
    <citation type="submission" date="2016-10" db="EMBL/GenBank/DDBJ databases">
        <authorList>
            <person name="de Groot N.N."/>
        </authorList>
    </citation>
    <scope>NUCLEOTIDE SEQUENCE [LARGE SCALE GENOMIC DNA]</scope>
    <source>
        <strain evidence="4 5">DSM 4180</strain>
    </source>
</reference>
<dbReference type="SUPFAM" id="SSF55073">
    <property type="entry name" value="Nucleotide cyclase"/>
    <property type="match status" value="1"/>
</dbReference>
<dbReference type="EMBL" id="FOUO01000001">
    <property type="protein sequence ID" value="SFM24492.1"/>
    <property type="molecule type" value="Genomic_DNA"/>
</dbReference>
<feature type="domain" description="Guanylate cyclase" evidence="2">
    <location>
        <begin position="272"/>
        <end position="404"/>
    </location>
</feature>
<sequence>MGSFFTRVRSGVVSRLPRHIPVAYKLGAIISLLLVGSMALLGAVILEQQRALLRAQMDTFGHSAVVQLAESSKELVLADDGLALEALIVNLVGSGAVLGAAVQDRSGRVLARAGRVPAGTQALAPGADAAVYRESIRFRDMTLGTAMVTLSQAGERRAVAATLRSILFTTLAVSLLGGAAAFAVGRHLSRPLHRLVEATRAIGAGDYHHRLPEARRDELGHLMRAFNRMALGLQEKSQVEGALSRYVSDGVAREILSNLDRLGLGGRQVEASVVFADMAGFTRLAETLPPDRVAGLLNTYFTYVSHIARHYRGSIDKFMGDGVMLVFGVTEDDPDHRFHAIASGVMLQSLVARLNRLRQAAGEPPVQFRVGVNSGPMLAGNMGAEDRLQYTVVGDAVNLAARLMAAAGPGEVLAPRDLCRHGDVRHRVRVQAHRDIPVRGKAEPVPTCRVAGLAPTCRQAMEARLTRLLGEETAA</sequence>
<feature type="transmembrane region" description="Helical" evidence="1">
    <location>
        <begin position="166"/>
        <end position="185"/>
    </location>
</feature>